<sequence>MAMRSLAAISSSIVSLRAVHLPTKLRPFAGQVRSSVQLVRTRENVSAEILAVRNIRWTGGIKILRPFQTLSTSGNPFDGTTTRQPIRCLSVGSLEPTKSPESGTFLTTKGAALAAKQIVGLVGFYSDHYVVPLPEGHRFPMDKYRATRILLEEDAAMRDILATYPAPFASREELSLAHDESYLESLSTGNLDAKQQRALGFPWSPELWRRSQASCGGTVAAMHAVMLGVARAAANIAGGTHHAFAGHGEGFCVYNDIAVAALVALNDYPASCNLQSPILVIDLDVHQGNGTAKIFENDDRVITFSMHGEKNYPWRTKMKSNYDVDLPDDTGDEEYLTILNEQLAMLFDRHKPFLIFFQAGVDALKEDSFGRLSLTRQGLLRRNNIIYSACQTRNLPLVITMGGGYSRPNDASIEAHADVYRSAALRYGAARS</sequence>
<evidence type="ECO:0000259" key="2">
    <source>
        <dbReference type="Pfam" id="PF00850"/>
    </source>
</evidence>
<dbReference type="GO" id="GO:0016787">
    <property type="term" value="F:hydrolase activity"/>
    <property type="evidence" value="ECO:0007669"/>
    <property type="project" value="UniProtKB-KW"/>
</dbReference>
<reference evidence="4 5" key="1">
    <citation type="submission" date="2016-03" db="EMBL/GenBank/DDBJ databases">
        <title>Mechanisms controlling the formation of the plant cell surface in tip-growing cells are functionally conserved among land plants.</title>
        <authorList>
            <person name="Honkanen S."/>
            <person name="Jones V.A."/>
            <person name="Morieri G."/>
            <person name="Champion C."/>
            <person name="Hetherington A.J."/>
            <person name="Kelly S."/>
            <person name="Saint-Marcoux D."/>
            <person name="Proust H."/>
            <person name="Prescott H."/>
            <person name="Dolan L."/>
        </authorList>
    </citation>
    <scope>NUCLEOTIDE SEQUENCE [LARGE SCALE GENOMIC DNA]</scope>
    <source>
        <strain evidence="5">cv. Tak-1 and cv. Tak-2</strain>
        <tissue evidence="4">Whole gametophyte</tissue>
    </source>
</reference>
<dbReference type="Gene3D" id="3.40.800.20">
    <property type="entry name" value="Histone deacetylase domain"/>
    <property type="match status" value="1"/>
</dbReference>
<dbReference type="Pfam" id="PF00850">
    <property type="entry name" value="Hist_deacetyl"/>
    <property type="match status" value="1"/>
</dbReference>
<protein>
    <recommendedName>
        <fullName evidence="2">Histone deacetylase domain-containing protein</fullName>
    </recommendedName>
</protein>
<dbReference type="AlphaFoldDB" id="A0A176WHP1"/>
<dbReference type="GO" id="GO:0040029">
    <property type="term" value="P:epigenetic regulation of gene expression"/>
    <property type="evidence" value="ECO:0007669"/>
    <property type="project" value="TreeGrafter"/>
</dbReference>
<dbReference type="SUPFAM" id="SSF52768">
    <property type="entry name" value="Arginase/deacetylase"/>
    <property type="match status" value="1"/>
</dbReference>
<dbReference type="EMBL" id="LVLJ01000772">
    <property type="protein sequence ID" value="OAE32647.1"/>
    <property type="molecule type" value="Genomic_DNA"/>
</dbReference>
<dbReference type="InterPro" id="IPR023696">
    <property type="entry name" value="Ureohydrolase_dom_sf"/>
</dbReference>
<dbReference type="InterPro" id="IPR023801">
    <property type="entry name" value="His_deacetylse_dom"/>
</dbReference>
<dbReference type="EMBL" id="AP019868">
    <property type="protein sequence ID" value="BBN05690.1"/>
    <property type="molecule type" value="Genomic_DNA"/>
</dbReference>
<feature type="domain" description="Histone deacetylase" evidence="2">
    <location>
        <begin position="140"/>
        <end position="410"/>
    </location>
</feature>
<dbReference type="PANTHER" id="PTHR10625">
    <property type="entry name" value="HISTONE DEACETYLASE HDAC1-RELATED"/>
    <property type="match status" value="1"/>
</dbReference>
<dbReference type="InterPro" id="IPR037138">
    <property type="entry name" value="His_deacetylse_dom_sf"/>
</dbReference>
<name>A0A176WHP1_MARPO</name>
<dbReference type="PANTHER" id="PTHR10625:SF19">
    <property type="entry name" value="HISTONE DEACETYLASE 12"/>
    <property type="match status" value="1"/>
</dbReference>
<accession>A0A176WHP1</accession>
<reference evidence="6" key="3">
    <citation type="journal article" date="2020" name="Curr. Biol.">
        <title>Chromatin organization in early land plants reveals an ancestral association between H3K27me3, transposons, and constitutive heterochromatin.</title>
        <authorList>
            <person name="Montgomery S.A."/>
            <person name="Tanizawa Y."/>
            <person name="Galik B."/>
            <person name="Wang N."/>
            <person name="Ito T."/>
            <person name="Mochizuki T."/>
            <person name="Akimcheva S."/>
            <person name="Bowman J.L."/>
            <person name="Cognat V."/>
            <person name="Marechal-Drouard L."/>
            <person name="Ekker H."/>
            <person name="Hong S.F."/>
            <person name="Kohchi T."/>
            <person name="Lin S.S."/>
            <person name="Liu L.D."/>
            <person name="Nakamura Y."/>
            <person name="Valeeva L.R."/>
            <person name="Shakirov E.V."/>
            <person name="Shippen D.E."/>
            <person name="Wei W.L."/>
            <person name="Yagura M."/>
            <person name="Yamaoka S."/>
            <person name="Yamato K.T."/>
            <person name="Liu C."/>
            <person name="Berger F."/>
        </authorList>
    </citation>
    <scope>NUCLEOTIDE SEQUENCE [LARGE SCALE GENOMIC DNA]</scope>
    <source>
        <strain evidence="6">Tak-1</strain>
    </source>
</reference>
<organism evidence="4 5">
    <name type="scientific">Marchantia polymorpha subsp. ruderalis</name>
    <dbReference type="NCBI Taxonomy" id="1480154"/>
    <lineage>
        <taxon>Eukaryota</taxon>
        <taxon>Viridiplantae</taxon>
        <taxon>Streptophyta</taxon>
        <taxon>Embryophyta</taxon>
        <taxon>Marchantiophyta</taxon>
        <taxon>Marchantiopsida</taxon>
        <taxon>Marchantiidae</taxon>
        <taxon>Marchantiales</taxon>
        <taxon>Marchantiaceae</taxon>
        <taxon>Marchantia</taxon>
    </lineage>
</organism>
<dbReference type="Proteomes" id="UP001162541">
    <property type="component" value="Chromosome 3"/>
</dbReference>
<dbReference type="InterPro" id="IPR000286">
    <property type="entry name" value="HDACs"/>
</dbReference>
<evidence type="ECO:0000313" key="6">
    <source>
        <dbReference type="Proteomes" id="UP001162541"/>
    </source>
</evidence>
<reference evidence="3" key="2">
    <citation type="journal article" date="2019" name="Curr. Biol.">
        <title>Chromatin organization in early land plants reveals an ancestral association between H3K27me3, transposons, and constitutive heterochromatin.</title>
        <authorList>
            <person name="Montgomery S.A."/>
            <person name="Tanizawa Y."/>
            <person name="Galik B."/>
            <person name="Wang N."/>
            <person name="Ito T."/>
            <person name="Mochizuki T."/>
            <person name="Akimcheva S."/>
            <person name="Bowman J."/>
            <person name="Cognat V."/>
            <person name="Drouard L."/>
            <person name="Ekker H."/>
            <person name="Houng S."/>
            <person name="Kohchi T."/>
            <person name="Lin S."/>
            <person name="Liu L.D."/>
            <person name="Nakamura Y."/>
            <person name="Valeeva L.R."/>
            <person name="Shakirov E.V."/>
            <person name="Shippen D.E."/>
            <person name="Wei W."/>
            <person name="Yagura M."/>
            <person name="Yamaoka S."/>
            <person name="Yamato K.T."/>
            <person name="Liu C."/>
            <person name="Berger F."/>
        </authorList>
    </citation>
    <scope>NUCLEOTIDE SEQUENCE [LARGE SCALE GENOMIC DNA]</scope>
    <source>
        <strain evidence="3">Tak-1</strain>
    </source>
</reference>
<dbReference type="CDD" id="cd09993">
    <property type="entry name" value="HDAC_classIV"/>
    <property type="match status" value="1"/>
</dbReference>
<dbReference type="SMR" id="A0A176WHP1"/>
<gene>
    <name evidence="4" type="ORF">AXG93_1971s1060</name>
    <name evidence="3" type="ORF">Mp_3g15180</name>
</gene>
<evidence type="ECO:0000313" key="5">
    <source>
        <dbReference type="Proteomes" id="UP000077202"/>
    </source>
</evidence>
<dbReference type="Proteomes" id="UP000077202">
    <property type="component" value="Unassembled WGS sequence"/>
</dbReference>
<keyword evidence="5" id="KW-1185">Reference proteome</keyword>
<keyword evidence="1" id="KW-0378">Hydrolase</keyword>
<dbReference type="InterPro" id="IPR044150">
    <property type="entry name" value="HDAC_classIV"/>
</dbReference>
<dbReference type="GO" id="GO:0004407">
    <property type="term" value="F:histone deacetylase activity"/>
    <property type="evidence" value="ECO:0007669"/>
    <property type="project" value="InterPro"/>
</dbReference>
<evidence type="ECO:0000256" key="1">
    <source>
        <dbReference type="ARBA" id="ARBA00022801"/>
    </source>
</evidence>
<evidence type="ECO:0000313" key="4">
    <source>
        <dbReference type="EMBL" id="OAE32647.1"/>
    </source>
</evidence>
<evidence type="ECO:0000313" key="3">
    <source>
        <dbReference type="EMBL" id="BBN05690.1"/>
    </source>
</evidence>
<dbReference type="PRINTS" id="PR01270">
    <property type="entry name" value="HDASUPER"/>
</dbReference>
<proteinExistence type="predicted"/>